<accession>A0A1F6G4T2</accession>
<gene>
    <name evidence="12" type="ORF">A2527_14425</name>
</gene>
<keyword evidence="8" id="KW-0574">Periplasm</keyword>
<dbReference type="GO" id="GO:0046872">
    <property type="term" value="F:metal ion binding"/>
    <property type="evidence" value="ECO:0007669"/>
    <property type="project" value="UniProtKB-KW"/>
</dbReference>
<keyword evidence="9" id="KW-0249">Electron transport</keyword>
<evidence type="ECO:0000313" key="12">
    <source>
        <dbReference type="EMBL" id="OGG93116.1"/>
    </source>
</evidence>
<reference evidence="12 13" key="1">
    <citation type="journal article" date="2016" name="Nat. Commun.">
        <title>Thousands of microbial genomes shed light on interconnected biogeochemical processes in an aquifer system.</title>
        <authorList>
            <person name="Anantharaman K."/>
            <person name="Brown C.T."/>
            <person name="Hug L.A."/>
            <person name="Sharon I."/>
            <person name="Castelle C.J."/>
            <person name="Probst A.J."/>
            <person name="Thomas B.C."/>
            <person name="Singh A."/>
            <person name="Wilkins M.J."/>
            <person name="Karaoz U."/>
            <person name="Brodie E.L."/>
            <person name="Williams K.H."/>
            <person name="Hubbard S.S."/>
            <person name="Banfield J.F."/>
        </authorList>
    </citation>
    <scope>NUCLEOTIDE SEQUENCE [LARGE SCALE GENOMIC DNA]</scope>
</reference>
<comment type="similarity">
    <text evidence="2">Belongs to the NapB family.</text>
</comment>
<keyword evidence="4" id="KW-0813">Transport</keyword>
<keyword evidence="10" id="KW-0408">Iron</keyword>
<evidence type="ECO:0000256" key="8">
    <source>
        <dbReference type="ARBA" id="ARBA00022764"/>
    </source>
</evidence>
<evidence type="ECO:0000256" key="10">
    <source>
        <dbReference type="ARBA" id="ARBA00023004"/>
    </source>
</evidence>
<dbReference type="InterPro" id="IPR036280">
    <property type="entry name" value="Multihaem_cyt_sf"/>
</dbReference>
<dbReference type="Gene3D" id="1.10.1130.10">
    <property type="entry name" value="Flavocytochrome C3, Chain A"/>
    <property type="match status" value="1"/>
</dbReference>
<evidence type="ECO:0000256" key="1">
    <source>
        <dbReference type="ARBA" id="ARBA00004418"/>
    </source>
</evidence>
<dbReference type="EMBL" id="MFNE01000053">
    <property type="protein sequence ID" value="OGG93116.1"/>
    <property type="molecule type" value="Genomic_DNA"/>
</dbReference>
<keyword evidence="7" id="KW-0732">Signal</keyword>
<evidence type="ECO:0000256" key="4">
    <source>
        <dbReference type="ARBA" id="ARBA00022448"/>
    </source>
</evidence>
<comment type="caution">
    <text evidence="12">The sequence shown here is derived from an EMBL/GenBank/DDBJ whole genome shotgun (WGS) entry which is preliminary data.</text>
</comment>
<dbReference type="Proteomes" id="UP000178449">
    <property type="component" value="Unassembled WGS sequence"/>
</dbReference>
<sequence length="161" mass="17460">MKKQLILIGLLLLTLAACDPAPKGIGCEEISLRHDCLDLLPKPIDAPRYSAISPGDSKLLPRSFNGVPPQIPHTIEGMDINKDGNMCLACHQFGGEGVPVIPESHHKVPVVALGKVDTSPQTTRITGYDLVADDYNPARYFCTQCHVPQAGNLKPLVLNRF</sequence>
<dbReference type="SUPFAM" id="SSF48695">
    <property type="entry name" value="Multiheme cytochromes"/>
    <property type="match status" value="1"/>
</dbReference>
<organism evidence="12 13">
    <name type="scientific">Candidatus Lambdaproteobacteria bacterium RIFOXYD2_FULL_50_16</name>
    <dbReference type="NCBI Taxonomy" id="1817772"/>
    <lineage>
        <taxon>Bacteria</taxon>
        <taxon>Pseudomonadati</taxon>
        <taxon>Pseudomonadota</taxon>
        <taxon>Candidatus Lambdaproteobacteria</taxon>
    </lineage>
</organism>
<evidence type="ECO:0000313" key="13">
    <source>
        <dbReference type="Proteomes" id="UP000178449"/>
    </source>
</evidence>
<keyword evidence="6" id="KW-0479">Metal-binding</keyword>
<evidence type="ECO:0000256" key="2">
    <source>
        <dbReference type="ARBA" id="ARBA00007368"/>
    </source>
</evidence>
<evidence type="ECO:0000256" key="11">
    <source>
        <dbReference type="ARBA" id="ARBA00031832"/>
    </source>
</evidence>
<dbReference type="AlphaFoldDB" id="A0A1F6G4T2"/>
<evidence type="ECO:0000256" key="9">
    <source>
        <dbReference type="ARBA" id="ARBA00022982"/>
    </source>
</evidence>
<evidence type="ECO:0000256" key="5">
    <source>
        <dbReference type="ARBA" id="ARBA00022617"/>
    </source>
</evidence>
<dbReference type="PROSITE" id="PS51257">
    <property type="entry name" value="PROKAR_LIPOPROTEIN"/>
    <property type="match status" value="1"/>
</dbReference>
<proteinExistence type="inferred from homology"/>
<dbReference type="GO" id="GO:0009061">
    <property type="term" value="P:anaerobic respiration"/>
    <property type="evidence" value="ECO:0007669"/>
    <property type="project" value="InterPro"/>
</dbReference>
<evidence type="ECO:0000256" key="6">
    <source>
        <dbReference type="ARBA" id="ARBA00022723"/>
    </source>
</evidence>
<protein>
    <recommendedName>
        <fullName evidence="3">Periplasmic nitrate reductase, electron transfer subunit</fullName>
    </recommendedName>
    <alternativeName>
        <fullName evidence="11">Diheme cytochrome c NapB</fullName>
    </alternativeName>
</protein>
<comment type="subcellular location">
    <subcellularLocation>
        <location evidence="1">Periplasm</location>
    </subcellularLocation>
</comment>
<evidence type="ECO:0000256" key="3">
    <source>
        <dbReference type="ARBA" id="ARBA00013773"/>
    </source>
</evidence>
<dbReference type="Pfam" id="PF03892">
    <property type="entry name" value="NapB"/>
    <property type="match status" value="1"/>
</dbReference>
<name>A0A1F6G4T2_9PROT</name>
<dbReference type="InterPro" id="IPR005591">
    <property type="entry name" value="NapB"/>
</dbReference>
<dbReference type="STRING" id="1817772.A2527_14425"/>
<dbReference type="PANTHER" id="PTHR38604:SF1">
    <property type="entry name" value="PERIPLASMIC NITRATE REDUCTASE, ELECTRON TRANSFER SUBUNIT"/>
    <property type="match status" value="1"/>
</dbReference>
<evidence type="ECO:0000256" key="7">
    <source>
        <dbReference type="ARBA" id="ARBA00022729"/>
    </source>
</evidence>
<dbReference type="GO" id="GO:0042597">
    <property type="term" value="C:periplasmic space"/>
    <property type="evidence" value="ECO:0007669"/>
    <property type="project" value="UniProtKB-SubCell"/>
</dbReference>
<keyword evidence="5" id="KW-0349">Heme</keyword>
<dbReference type="PANTHER" id="PTHR38604">
    <property type="entry name" value="PERIPLASMIC NITRATE REDUCTASE, ELECTRON TRANSFER SUBUNIT"/>
    <property type="match status" value="1"/>
</dbReference>